<dbReference type="Gene3D" id="1.25.40.90">
    <property type="match status" value="1"/>
</dbReference>
<evidence type="ECO:0000259" key="2">
    <source>
        <dbReference type="PROSITE" id="PS50179"/>
    </source>
</evidence>
<dbReference type="GO" id="GO:0007034">
    <property type="term" value="P:vacuolar transport"/>
    <property type="evidence" value="ECO:0007669"/>
    <property type="project" value="UniProtKB-ARBA"/>
</dbReference>
<dbReference type="InterPro" id="IPR002014">
    <property type="entry name" value="VHS_dom"/>
</dbReference>
<reference evidence="3" key="1">
    <citation type="submission" date="2023-03" db="EMBL/GenBank/DDBJ databases">
        <title>Massive genome expansion in bonnet fungi (Mycena s.s.) driven by repeated elements and novel gene families across ecological guilds.</title>
        <authorList>
            <consortium name="Lawrence Berkeley National Laboratory"/>
            <person name="Harder C.B."/>
            <person name="Miyauchi S."/>
            <person name="Viragh M."/>
            <person name="Kuo A."/>
            <person name="Thoen E."/>
            <person name="Andreopoulos B."/>
            <person name="Lu D."/>
            <person name="Skrede I."/>
            <person name="Drula E."/>
            <person name="Henrissat B."/>
            <person name="Morin E."/>
            <person name="Kohler A."/>
            <person name="Barry K."/>
            <person name="LaButti K."/>
            <person name="Morin E."/>
            <person name="Salamov A."/>
            <person name="Lipzen A."/>
            <person name="Mereny Z."/>
            <person name="Hegedus B."/>
            <person name="Baldrian P."/>
            <person name="Stursova M."/>
            <person name="Weitz H."/>
            <person name="Taylor A."/>
            <person name="Grigoriev I.V."/>
            <person name="Nagy L.G."/>
            <person name="Martin F."/>
            <person name="Kauserud H."/>
        </authorList>
    </citation>
    <scope>NUCLEOTIDE SEQUENCE</scope>
    <source>
        <strain evidence="3">CBHHK067</strain>
    </source>
</reference>
<keyword evidence="4" id="KW-1185">Reference proteome</keyword>
<dbReference type="PROSITE" id="PS50179">
    <property type="entry name" value="VHS"/>
    <property type="match status" value="1"/>
</dbReference>
<dbReference type="GO" id="GO:0016192">
    <property type="term" value="P:vesicle-mediated transport"/>
    <property type="evidence" value="ECO:0007669"/>
    <property type="project" value="UniProtKB-ARBA"/>
</dbReference>
<organism evidence="3 4">
    <name type="scientific">Mycena rosella</name>
    <name type="common">Pink bonnet</name>
    <name type="synonym">Agaricus rosellus</name>
    <dbReference type="NCBI Taxonomy" id="1033263"/>
    <lineage>
        <taxon>Eukaryota</taxon>
        <taxon>Fungi</taxon>
        <taxon>Dikarya</taxon>
        <taxon>Basidiomycota</taxon>
        <taxon>Agaricomycotina</taxon>
        <taxon>Agaricomycetes</taxon>
        <taxon>Agaricomycetidae</taxon>
        <taxon>Agaricales</taxon>
        <taxon>Marasmiineae</taxon>
        <taxon>Mycenaceae</taxon>
        <taxon>Mycena</taxon>
    </lineage>
</organism>
<evidence type="ECO:0000313" key="4">
    <source>
        <dbReference type="Proteomes" id="UP001221757"/>
    </source>
</evidence>
<dbReference type="AlphaFoldDB" id="A0AAD7M8H0"/>
<protein>
    <recommendedName>
        <fullName evidence="2">VHS domain-containing protein</fullName>
    </recommendedName>
</protein>
<feature type="region of interest" description="Disordered" evidence="1">
    <location>
        <begin position="42"/>
        <end position="82"/>
    </location>
</feature>
<dbReference type="GO" id="GO:0035091">
    <property type="term" value="F:phosphatidylinositol binding"/>
    <property type="evidence" value="ECO:0007669"/>
    <property type="project" value="InterPro"/>
</dbReference>
<accession>A0AAD7M8H0</accession>
<feature type="domain" description="VHS" evidence="2">
    <location>
        <begin position="100"/>
        <end position="150"/>
    </location>
</feature>
<dbReference type="InterPro" id="IPR008942">
    <property type="entry name" value="ENTH_VHS"/>
</dbReference>
<gene>
    <name evidence="3" type="ORF">B0H17DRAFT_1126357</name>
</gene>
<evidence type="ECO:0000313" key="3">
    <source>
        <dbReference type="EMBL" id="KAJ7705554.1"/>
    </source>
</evidence>
<dbReference type="Proteomes" id="UP001221757">
    <property type="component" value="Unassembled WGS sequence"/>
</dbReference>
<dbReference type="GO" id="GO:0043130">
    <property type="term" value="F:ubiquitin binding"/>
    <property type="evidence" value="ECO:0007669"/>
    <property type="project" value="InterPro"/>
</dbReference>
<sequence length="224" mass="25165">MTFNALEDDELDSNWPSSALFVYAVLHHFRAEKCQLIMQPQQAMGHMRNHSEGCPSEKPGPGARERDRDQGRERRGKENELTRKIGAWPRSISISVTYLAQDSVTVSEAWTLVLDVCDHASTNESNAKEAVHALRCEFKYGEPTVQLAAVRSTSCKFLDMLEDLLTSSRTSPVVREHVMDVLAAAVKDAGFRGLLRRFKPWDKPEEGMLFDAADAMLCRDHGSE</sequence>
<evidence type="ECO:0000256" key="1">
    <source>
        <dbReference type="SAM" id="MobiDB-lite"/>
    </source>
</evidence>
<dbReference type="SUPFAM" id="SSF48464">
    <property type="entry name" value="ENTH/VHS domain"/>
    <property type="match status" value="1"/>
</dbReference>
<dbReference type="EMBL" id="JARKIE010000008">
    <property type="protein sequence ID" value="KAJ7705554.1"/>
    <property type="molecule type" value="Genomic_DNA"/>
</dbReference>
<proteinExistence type="predicted"/>
<feature type="compositionally biased region" description="Basic and acidic residues" evidence="1">
    <location>
        <begin position="63"/>
        <end position="82"/>
    </location>
</feature>
<comment type="caution">
    <text evidence="3">The sequence shown here is derived from an EMBL/GenBank/DDBJ whole genome shotgun (WGS) entry which is preliminary data.</text>
</comment>
<name>A0AAD7M8H0_MYCRO</name>